<name>A0A2T7PI32_POMCA</name>
<dbReference type="PANTHER" id="PTHR13283:SF10">
    <property type="entry name" value="FERM DOMAIN-CONTAINING PROTEIN 8"/>
    <property type="match status" value="1"/>
</dbReference>
<evidence type="ECO:0000256" key="2">
    <source>
        <dbReference type="SAM" id="MobiDB-lite"/>
    </source>
</evidence>
<dbReference type="CDD" id="cd14473">
    <property type="entry name" value="FERM_B-lobe"/>
    <property type="match status" value="1"/>
</dbReference>
<dbReference type="InterPro" id="IPR019749">
    <property type="entry name" value="Band_41_domain"/>
</dbReference>
<comment type="caution">
    <text evidence="4">The sequence shown here is derived from an EMBL/GenBank/DDBJ whole genome shotgun (WGS) entry which is preliminary data.</text>
</comment>
<evidence type="ECO:0000256" key="1">
    <source>
        <dbReference type="ARBA" id="ARBA00039547"/>
    </source>
</evidence>
<dbReference type="InterPro" id="IPR051594">
    <property type="entry name" value="KRIT1/FRMD8"/>
</dbReference>
<feature type="domain" description="FERM" evidence="3">
    <location>
        <begin position="28"/>
        <end position="386"/>
    </location>
</feature>
<dbReference type="PANTHER" id="PTHR13283">
    <property type="entry name" value="KREV INTERACTION TRAPPED 1-RELATED"/>
    <property type="match status" value="1"/>
</dbReference>
<dbReference type="InterPro" id="IPR014352">
    <property type="entry name" value="FERM/acyl-CoA-bd_prot_sf"/>
</dbReference>
<dbReference type="Pfam" id="PF00373">
    <property type="entry name" value="FERM_M"/>
    <property type="match status" value="1"/>
</dbReference>
<dbReference type="InterPro" id="IPR000299">
    <property type="entry name" value="FERM_domain"/>
</dbReference>
<dbReference type="Proteomes" id="UP000245119">
    <property type="component" value="Linkage Group LG4"/>
</dbReference>
<proteinExistence type="predicted"/>
<dbReference type="InterPro" id="IPR011993">
    <property type="entry name" value="PH-like_dom_sf"/>
</dbReference>
<dbReference type="Pfam" id="PF24522">
    <property type="entry name" value="KRIT1_FRMD8_FERM_C"/>
    <property type="match status" value="1"/>
</dbReference>
<dbReference type="GO" id="GO:0005886">
    <property type="term" value="C:plasma membrane"/>
    <property type="evidence" value="ECO:0007669"/>
    <property type="project" value="TreeGrafter"/>
</dbReference>
<feature type="region of interest" description="Disordered" evidence="2">
    <location>
        <begin position="1"/>
        <end position="20"/>
    </location>
</feature>
<dbReference type="InterPro" id="IPR035963">
    <property type="entry name" value="FERM_2"/>
</dbReference>
<dbReference type="AlphaFoldDB" id="A0A2T7PI32"/>
<dbReference type="Gene3D" id="1.20.80.10">
    <property type="match status" value="1"/>
</dbReference>
<dbReference type="PROSITE" id="PS50057">
    <property type="entry name" value="FERM_3"/>
    <property type="match status" value="1"/>
</dbReference>
<gene>
    <name evidence="4" type="ORF">C0Q70_08498</name>
</gene>
<dbReference type="OMA" id="GCAFFYG"/>
<dbReference type="Gene3D" id="2.30.29.30">
    <property type="entry name" value="Pleckstrin-homology domain (PH domain)/Phosphotyrosine-binding domain (PTB)"/>
    <property type="match status" value="1"/>
</dbReference>
<sequence length="441" mass="50956">MSQGAEDQNAHTNERDALLDKSHGSEPAELVIFLRDRAGIYFHLEDGLQARAEELVELVIREQGLPHEAKDVFSLWFVSSILELRLKSHHQPFQIVNKWDQLCALYTDAKYNDIRESEPVLMFQRDVFCPREQELFVTNEQMLCLLYHEAKFNVIEGRYVLYIEDYHRLAGLQALIHMGKFSAQTHVRTEYQTNLMQFYPEHMYTKDRFLFFGKTKSPAKDCEELFMEAHRKVSEEYADLDVDKSLSILYRKYLEICWSYPFYGSAFFSGRIETPSSRLKKLILPPPDTEVWVAINTDCVTVINRTRCELLLSIPFSQLSWEYKDPDFDGDNDPPPCLFLQFLVDELRSGSEREDAENGAAATAMGTAEPVTKLLKVYSREAKLMDALIETCVRRKRQQLQGSPGVDFVDGGLFDNSSRKILNKLDQLCLSTYSKDGENLD</sequence>
<reference evidence="4 5" key="1">
    <citation type="submission" date="2018-04" db="EMBL/GenBank/DDBJ databases">
        <title>The genome of golden apple snail Pomacea canaliculata provides insight into stress tolerance and invasive adaptation.</title>
        <authorList>
            <person name="Liu C."/>
            <person name="Liu B."/>
            <person name="Ren Y."/>
            <person name="Zhang Y."/>
            <person name="Wang H."/>
            <person name="Li S."/>
            <person name="Jiang F."/>
            <person name="Yin L."/>
            <person name="Zhang G."/>
            <person name="Qian W."/>
            <person name="Fan W."/>
        </authorList>
    </citation>
    <scope>NUCLEOTIDE SEQUENCE [LARGE SCALE GENOMIC DNA]</scope>
    <source>
        <strain evidence="4">SZHN2017</strain>
        <tissue evidence="4">Muscle</tissue>
    </source>
</reference>
<dbReference type="EMBL" id="PZQS01000004">
    <property type="protein sequence ID" value="PVD33050.1"/>
    <property type="molecule type" value="Genomic_DNA"/>
</dbReference>
<protein>
    <recommendedName>
        <fullName evidence="1">FERM domain-containing protein 8</fullName>
    </recommendedName>
</protein>
<organism evidence="4 5">
    <name type="scientific">Pomacea canaliculata</name>
    <name type="common">Golden apple snail</name>
    <dbReference type="NCBI Taxonomy" id="400727"/>
    <lineage>
        <taxon>Eukaryota</taxon>
        <taxon>Metazoa</taxon>
        <taxon>Spiralia</taxon>
        <taxon>Lophotrochozoa</taxon>
        <taxon>Mollusca</taxon>
        <taxon>Gastropoda</taxon>
        <taxon>Caenogastropoda</taxon>
        <taxon>Architaenioglossa</taxon>
        <taxon>Ampullarioidea</taxon>
        <taxon>Ampullariidae</taxon>
        <taxon>Pomacea</taxon>
    </lineage>
</organism>
<keyword evidence="5" id="KW-1185">Reference proteome</keyword>
<dbReference type="InterPro" id="IPR019748">
    <property type="entry name" value="FERM_central"/>
</dbReference>
<evidence type="ECO:0000313" key="4">
    <source>
        <dbReference type="EMBL" id="PVD33050.1"/>
    </source>
</evidence>
<evidence type="ECO:0000259" key="3">
    <source>
        <dbReference type="PROSITE" id="PS50057"/>
    </source>
</evidence>
<dbReference type="SUPFAM" id="SSF47031">
    <property type="entry name" value="Second domain of FERM"/>
    <property type="match status" value="1"/>
</dbReference>
<feature type="compositionally biased region" description="Basic and acidic residues" evidence="2">
    <location>
        <begin position="8"/>
        <end position="20"/>
    </location>
</feature>
<dbReference type="SMART" id="SM00295">
    <property type="entry name" value="B41"/>
    <property type="match status" value="1"/>
</dbReference>
<dbReference type="OrthoDB" id="2142533at2759"/>
<dbReference type="GO" id="GO:0090090">
    <property type="term" value="P:negative regulation of canonical Wnt signaling pathway"/>
    <property type="evidence" value="ECO:0007669"/>
    <property type="project" value="TreeGrafter"/>
</dbReference>
<accession>A0A2T7PI32</accession>
<dbReference type="STRING" id="400727.A0A2T7PI32"/>
<evidence type="ECO:0000313" key="5">
    <source>
        <dbReference type="Proteomes" id="UP000245119"/>
    </source>
</evidence>
<dbReference type="Gene3D" id="3.10.20.90">
    <property type="entry name" value="Phosphatidylinositol 3-kinase Catalytic Subunit, Chain A, domain 1"/>
    <property type="match status" value="1"/>
</dbReference>
<dbReference type="InterPro" id="IPR057096">
    <property type="entry name" value="KRIT1_FRMD8_FERM_C"/>
</dbReference>